<comment type="subcellular location">
    <subcellularLocation>
        <location evidence="1">Membrane</location>
        <topology evidence="1">Multi-pass membrane protein</topology>
    </subcellularLocation>
</comment>
<dbReference type="EMBL" id="QMBP01000002">
    <property type="protein sequence ID" value="RAZ92033.1"/>
    <property type="molecule type" value="Genomic_DNA"/>
</dbReference>
<keyword evidence="3 5" id="KW-1133">Transmembrane helix</keyword>
<feature type="transmembrane region" description="Helical" evidence="5">
    <location>
        <begin position="431"/>
        <end position="449"/>
    </location>
</feature>
<feature type="transmembrane region" description="Helical" evidence="5">
    <location>
        <begin position="298"/>
        <end position="320"/>
    </location>
</feature>
<dbReference type="InterPro" id="IPR020846">
    <property type="entry name" value="MFS_dom"/>
</dbReference>
<evidence type="ECO:0000313" key="8">
    <source>
        <dbReference type="Proteomes" id="UP000251558"/>
    </source>
</evidence>
<feature type="transmembrane region" description="Helical" evidence="5">
    <location>
        <begin position="461"/>
        <end position="481"/>
    </location>
</feature>
<reference evidence="7 8" key="2">
    <citation type="submission" date="2018-07" db="EMBL/GenBank/DDBJ databases">
        <title>Diversity of Mesorhizobium strains in Brazil.</title>
        <authorList>
            <person name="Helene L.C.F."/>
            <person name="Dall'Agnol R."/>
            <person name="Delamuta J.R.M."/>
            <person name="Hungria M."/>
        </authorList>
    </citation>
    <scope>NUCLEOTIDE SEQUENCE [LARGE SCALE GENOMIC DNA]</scope>
    <source>
        <strain evidence="7 8">AC99b</strain>
    </source>
</reference>
<feature type="transmembrane region" description="Helical" evidence="5">
    <location>
        <begin position="105"/>
        <end position="123"/>
    </location>
</feature>
<evidence type="ECO:0000256" key="3">
    <source>
        <dbReference type="ARBA" id="ARBA00022989"/>
    </source>
</evidence>
<feature type="transmembrane region" description="Helical" evidence="5">
    <location>
        <begin position="332"/>
        <end position="352"/>
    </location>
</feature>
<dbReference type="Proteomes" id="UP000251558">
    <property type="component" value="Unassembled WGS sequence"/>
</dbReference>
<keyword evidence="2 5" id="KW-0812">Transmembrane</keyword>
<dbReference type="PANTHER" id="PTHR23501:SF154">
    <property type="entry name" value="MULTIDRUG-EFFLUX TRANSPORTER RV1634-RELATED"/>
    <property type="match status" value="1"/>
</dbReference>
<comment type="caution">
    <text evidence="7">The sequence shown here is derived from an EMBL/GenBank/DDBJ whole genome shotgun (WGS) entry which is preliminary data.</text>
</comment>
<feature type="transmembrane region" description="Helical" evidence="5">
    <location>
        <begin position="129"/>
        <end position="150"/>
    </location>
</feature>
<dbReference type="PROSITE" id="PS50850">
    <property type="entry name" value="MFS"/>
    <property type="match status" value="1"/>
</dbReference>
<accession>A0A330HUX1</accession>
<dbReference type="GO" id="GO:0022857">
    <property type="term" value="F:transmembrane transporter activity"/>
    <property type="evidence" value="ECO:0007669"/>
    <property type="project" value="InterPro"/>
</dbReference>
<dbReference type="Gene3D" id="1.20.1250.20">
    <property type="entry name" value="MFS general substrate transporter like domains"/>
    <property type="match status" value="2"/>
</dbReference>
<dbReference type="InterPro" id="IPR036259">
    <property type="entry name" value="MFS_trans_sf"/>
</dbReference>
<feature type="transmembrane region" description="Helical" evidence="5">
    <location>
        <begin position="232"/>
        <end position="253"/>
    </location>
</feature>
<dbReference type="PANTHER" id="PTHR23501">
    <property type="entry name" value="MAJOR FACILITATOR SUPERFAMILY"/>
    <property type="match status" value="1"/>
</dbReference>
<reference evidence="8" key="1">
    <citation type="submission" date="2018-06" db="EMBL/GenBank/DDBJ databases">
        <authorList>
            <person name="Helene L.C."/>
            <person name="Dall'Agnol R."/>
            <person name="Delamuta J.R."/>
            <person name="Hungria M."/>
        </authorList>
    </citation>
    <scope>NUCLEOTIDE SEQUENCE [LARGE SCALE GENOMIC DNA]</scope>
    <source>
        <strain evidence="8">AC99b</strain>
    </source>
</reference>
<feature type="transmembrane region" description="Helical" evidence="5">
    <location>
        <begin position="162"/>
        <end position="184"/>
    </location>
</feature>
<evidence type="ECO:0000259" key="6">
    <source>
        <dbReference type="PROSITE" id="PS50850"/>
    </source>
</evidence>
<feature type="transmembrane region" description="Helical" evidence="5">
    <location>
        <begin position="386"/>
        <end position="410"/>
    </location>
</feature>
<evidence type="ECO:0000256" key="4">
    <source>
        <dbReference type="ARBA" id="ARBA00023136"/>
    </source>
</evidence>
<evidence type="ECO:0000256" key="1">
    <source>
        <dbReference type="ARBA" id="ARBA00004141"/>
    </source>
</evidence>
<protein>
    <submittedName>
        <fullName evidence="7">MFS transporter</fullName>
    </submittedName>
</protein>
<organism evidence="7 8">
    <name type="scientific">Mesorhizobium hawassense</name>
    <dbReference type="NCBI Taxonomy" id="1209954"/>
    <lineage>
        <taxon>Bacteria</taxon>
        <taxon>Pseudomonadati</taxon>
        <taxon>Pseudomonadota</taxon>
        <taxon>Alphaproteobacteria</taxon>
        <taxon>Hyphomicrobiales</taxon>
        <taxon>Phyllobacteriaceae</taxon>
        <taxon>Mesorhizobium</taxon>
    </lineage>
</organism>
<dbReference type="OrthoDB" id="9807274at2"/>
<keyword evidence="4 5" id="KW-0472">Membrane</keyword>
<evidence type="ECO:0000313" key="7">
    <source>
        <dbReference type="EMBL" id="RAZ92033.1"/>
    </source>
</evidence>
<feature type="transmembrane region" description="Helical" evidence="5">
    <location>
        <begin position="71"/>
        <end position="93"/>
    </location>
</feature>
<dbReference type="Pfam" id="PF07690">
    <property type="entry name" value="MFS_1"/>
    <property type="match status" value="1"/>
</dbReference>
<sequence>MDEAANRKQEIGVTATGGSKLGSNRVDWRALWASGDLARFCFVSLGILLHATNETMVATVMPAMVGELAGVQLVGWSLAIYELGAIVAGAAAGRLVSYVALRSNMMVAALLYATGALICATAPSMPLFLAGRLIEGLGGGALVSLAFVSVERLFPRSIWPQLFGIMSAIWGVAAFSGPMLGALMTEFLSWRWAFGVFTFGGGAMALASFIVLDTPEARKPRAVGGIVPPFPYLALGCLALSVVLIAAAGIDIALLRSSLLLLLGLVGLALFFRIDALRPRSRLFPSPLFSWRSPLGSGMTMVAAFSVATCSFTIYGPLLLTTLHGIPILTTGYIIAAESIAWSILSILIANAPLERERLIIAVGALMIASGLAGFAYTIPAGSIPLILLCALLQGGGFGICWPFLTRVIVASARDGEQTIASAAVPTMQRIGYAVGAALAGIIANASGFSEGLNREAAAGVAGWLFLAFVPLGVVGCLAALRILSAANRPRLAAG</sequence>
<feature type="transmembrane region" description="Helical" evidence="5">
    <location>
        <begin position="359"/>
        <end position="380"/>
    </location>
</feature>
<evidence type="ECO:0000256" key="5">
    <source>
        <dbReference type="SAM" id="Phobius"/>
    </source>
</evidence>
<gene>
    <name evidence="7" type="ORF">DPM33_06115</name>
</gene>
<dbReference type="SUPFAM" id="SSF103473">
    <property type="entry name" value="MFS general substrate transporter"/>
    <property type="match status" value="1"/>
</dbReference>
<proteinExistence type="predicted"/>
<feature type="domain" description="Major facilitator superfamily (MFS) profile" evidence="6">
    <location>
        <begin position="39"/>
        <end position="488"/>
    </location>
</feature>
<feature type="transmembrane region" description="Helical" evidence="5">
    <location>
        <begin position="259"/>
        <end position="277"/>
    </location>
</feature>
<evidence type="ECO:0000256" key="2">
    <source>
        <dbReference type="ARBA" id="ARBA00022692"/>
    </source>
</evidence>
<name>A0A330HUX1_9HYPH</name>
<dbReference type="RefSeq" id="WP_112096503.1">
    <property type="nucleotide sequence ID" value="NZ_QMBP01000002.1"/>
</dbReference>
<dbReference type="GO" id="GO:0005886">
    <property type="term" value="C:plasma membrane"/>
    <property type="evidence" value="ECO:0007669"/>
    <property type="project" value="TreeGrafter"/>
</dbReference>
<feature type="transmembrane region" description="Helical" evidence="5">
    <location>
        <begin position="190"/>
        <end position="212"/>
    </location>
</feature>
<keyword evidence="8" id="KW-1185">Reference proteome</keyword>
<dbReference type="InterPro" id="IPR011701">
    <property type="entry name" value="MFS"/>
</dbReference>
<dbReference type="AlphaFoldDB" id="A0A330HUX1"/>